<feature type="domain" description="Ubiquitin-like" evidence="1">
    <location>
        <begin position="3"/>
        <end position="73"/>
    </location>
</feature>
<organism evidence="2 3">
    <name type="scientific">Symbiodinium necroappetens</name>
    <dbReference type="NCBI Taxonomy" id="1628268"/>
    <lineage>
        <taxon>Eukaryota</taxon>
        <taxon>Sar</taxon>
        <taxon>Alveolata</taxon>
        <taxon>Dinophyceae</taxon>
        <taxon>Suessiales</taxon>
        <taxon>Symbiodiniaceae</taxon>
        <taxon>Symbiodinium</taxon>
    </lineage>
</organism>
<dbReference type="Proteomes" id="UP000601435">
    <property type="component" value="Unassembled WGS sequence"/>
</dbReference>
<dbReference type="SMART" id="SM00213">
    <property type="entry name" value="UBQ"/>
    <property type="match status" value="1"/>
</dbReference>
<dbReference type="SUPFAM" id="SSF54236">
    <property type="entry name" value="Ubiquitin-like"/>
    <property type="match status" value="1"/>
</dbReference>
<dbReference type="OrthoDB" id="428069at2759"/>
<dbReference type="SUPFAM" id="SSF50985">
    <property type="entry name" value="RCC1/BLIP-II"/>
    <property type="match status" value="1"/>
</dbReference>
<dbReference type="InterPro" id="IPR029071">
    <property type="entry name" value="Ubiquitin-like_domsf"/>
</dbReference>
<dbReference type="PANTHER" id="PTHR45982">
    <property type="entry name" value="REGULATOR OF CHROMOSOME CONDENSATION"/>
    <property type="match status" value="1"/>
</dbReference>
<evidence type="ECO:0000259" key="1">
    <source>
        <dbReference type="PROSITE" id="PS50053"/>
    </source>
</evidence>
<dbReference type="Gene3D" id="2.130.10.30">
    <property type="entry name" value="Regulator of chromosome condensation 1/beta-lactamase-inhibitor protein II"/>
    <property type="match status" value="2"/>
</dbReference>
<evidence type="ECO:0000313" key="2">
    <source>
        <dbReference type="EMBL" id="CAE7373827.1"/>
    </source>
</evidence>
<comment type="caution">
    <text evidence="2">The sequence shown here is derived from an EMBL/GenBank/DDBJ whole genome shotgun (WGS) entry which is preliminary data.</text>
</comment>
<dbReference type="EMBL" id="CAJNJA010016070">
    <property type="protein sequence ID" value="CAE7373827.1"/>
    <property type="molecule type" value="Genomic_DNA"/>
</dbReference>
<dbReference type="InterPro" id="IPR009091">
    <property type="entry name" value="RCC1/BLIP-II"/>
</dbReference>
<evidence type="ECO:0000313" key="3">
    <source>
        <dbReference type="Proteomes" id="UP000601435"/>
    </source>
</evidence>
<reference evidence="2" key="1">
    <citation type="submission" date="2021-02" db="EMBL/GenBank/DDBJ databases">
        <authorList>
            <person name="Dougan E. K."/>
            <person name="Rhodes N."/>
            <person name="Thang M."/>
            <person name="Chan C."/>
        </authorList>
    </citation>
    <scope>NUCLEOTIDE SEQUENCE</scope>
</reference>
<keyword evidence="3" id="KW-1185">Reference proteome</keyword>
<dbReference type="InterPro" id="IPR000626">
    <property type="entry name" value="Ubiquitin-like_dom"/>
</dbReference>
<dbReference type="InterPro" id="IPR051553">
    <property type="entry name" value="Ran_GTPase-activating"/>
</dbReference>
<sequence>MSMCLSVALLSGREVHLGLAPETSVEELRLRAQAALSTKGRLRLLESGAEIEGEMSLSQVGLQTGDRLMLYTRPAAVAATQHAFAAIQGDGSVVTWGNPKFGGDCSEVQDKLRNVQCIQATDAAFAALLADGSVVAWGREKGGIDKGSAVECIQSTETAFAALHRDGSLDVWGVFKGAGALANFRGVLCAFANVSCVQRNGATFAALLRDGSVRTVGDFASGADISDVQTHLHGTGTAFAAILETGAVVAWGKAWCGGDCREVEEQLRAAKAIQSTGSAFAAILADGHVVTWGFSAEGGDSRSVSEQLRDVRSIQATRSAFAAIRGDGSVVSWGDLRSGGDSRAVAEKLRRVERIQSTDSAFAAVCQDGSVVTWGFPAAGGDSSEVQERLRGVEQIQATRFAFAALLSDASVVSWGSPRDGGDSSAVASQLRGVHQIQASRVVKQGYAVVRNVFSEAECDAAVDKIWGFVEGRCPSLKAADESTWTAENWGAFARGKCLCQLLGAGWVLWEERLLFRRRLVERGIYADRPHHASWDGFTFGRPVSKLGKRSEWDHTDQVLIGGESTGCTWIQGVVALNALDPEVGAAFECWPGTQ</sequence>
<protein>
    <recommendedName>
        <fullName evidence="1">Ubiquitin-like domain-containing protein</fullName>
    </recommendedName>
</protein>
<dbReference type="AlphaFoldDB" id="A0A812PXF2"/>
<proteinExistence type="predicted"/>
<gene>
    <name evidence="2" type="ORF">SNEC2469_LOCUS10070</name>
</gene>
<accession>A0A812PXF2</accession>
<dbReference type="PANTHER" id="PTHR45982:SF1">
    <property type="entry name" value="REGULATOR OF CHROMOSOME CONDENSATION"/>
    <property type="match status" value="1"/>
</dbReference>
<feature type="non-terminal residue" evidence="2">
    <location>
        <position position="1"/>
    </location>
</feature>
<name>A0A812PXF2_9DINO</name>
<dbReference type="SUPFAM" id="SSF51197">
    <property type="entry name" value="Clavaminate synthase-like"/>
    <property type="match status" value="1"/>
</dbReference>
<dbReference type="PROSITE" id="PS50053">
    <property type="entry name" value="UBIQUITIN_2"/>
    <property type="match status" value="1"/>
</dbReference>